<dbReference type="Pfam" id="PF00877">
    <property type="entry name" value="NLPC_P60"/>
    <property type="match status" value="1"/>
</dbReference>
<dbReference type="PROSITE" id="PS51257">
    <property type="entry name" value="PROKAR_LIPOPROTEIN"/>
    <property type="match status" value="1"/>
</dbReference>
<dbReference type="PANTHER" id="PTHR47360:SF1">
    <property type="entry name" value="ENDOPEPTIDASE NLPC-RELATED"/>
    <property type="match status" value="1"/>
</dbReference>
<keyword evidence="4" id="KW-0378">Hydrolase</keyword>
<dbReference type="PROSITE" id="PS51935">
    <property type="entry name" value="NLPC_P60"/>
    <property type="match status" value="1"/>
</dbReference>
<evidence type="ECO:0000256" key="6">
    <source>
        <dbReference type="SAM" id="Phobius"/>
    </source>
</evidence>
<keyword evidence="6" id="KW-0472">Membrane</keyword>
<dbReference type="InterPro" id="IPR052062">
    <property type="entry name" value="Murein_DD/LD_carboxypeptidase"/>
</dbReference>
<dbReference type="SUPFAM" id="SSF54001">
    <property type="entry name" value="Cysteine proteinases"/>
    <property type="match status" value="1"/>
</dbReference>
<keyword evidence="3" id="KW-0732">Signal</keyword>
<comment type="caution">
    <text evidence="8">The sequence shown here is derived from an EMBL/GenBank/DDBJ whole genome shotgun (WGS) entry which is preliminary data.</text>
</comment>
<comment type="similarity">
    <text evidence="1">Belongs to the peptidase C40 family.</text>
</comment>
<reference evidence="8" key="1">
    <citation type="submission" date="2019-11" db="EMBL/GenBank/DDBJ databases">
        <title>Microbial mats filling the niche in hypersaline microbial mats.</title>
        <authorList>
            <person name="Wong H.L."/>
            <person name="Macleod F.I."/>
            <person name="White R.A. III"/>
            <person name="Burns B.P."/>
        </authorList>
    </citation>
    <scope>NUCLEOTIDE SEQUENCE</scope>
    <source>
        <strain evidence="8">Bin_327</strain>
    </source>
</reference>
<evidence type="ECO:0000313" key="9">
    <source>
        <dbReference type="Proteomes" id="UP000630660"/>
    </source>
</evidence>
<accession>A0A9D5KAF9</accession>
<dbReference type="Proteomes" id="UP000630660">
    <property type="component" value="Unassembled WGS sequence"/>
</dbReference>
<dbReference type="PANTHER" id="PTHR47360">
    <property type="entry name" value="MUREIN DD-ENDOPEPTIDASE MEPS/MUREIN LD-CARBOXYPEPTIDASE"/>
    <property type="match status" value="1"/>
</dbReference>
<proteinExistence type="inferred from homology"/>
<evidence type="ECO:0000256" key="2">
    <source>
        <dbReference type="ARBA" id="ARBA00022670"/>
    </source>
</evidence>
<evidence type="ECO:0000259" key="7">
    <source>
        <dbReference type="PROSITE" id="PS51935"/>
    </source>
</evidence>
<dbReference type="EMBL" id="WJKJ01000321">
    <property type="protein sequence ID" value="MBD3365478.1"/>
    <property type="molecule type" value="Genomic_DNA"/>
</dbReference>
<dbReference type="GO" id="GO:0008234">
    <property type="term" value="F:cysteine-type peptidase activity"/>
    <property type="evidence" value="ECO:0007669"/>
    <property type="project" value="UniProtKB-KW"/>
</dbReference>
<gene>
    <name evidence="8" type="ORF">GF359_09725</name>
</gene>
<dbReference type="InterPro" id="IPR038765">
    <property type="entry name" value="Papain-like_cys_pep_sf"/>
</dbReference>
<keyword evidence="5" id="KW-0788">Thiol protease</keyword>
<sequence length="168" mass="19089">MPSFRRSRLRTVRRGERKVRLAILAGVGLVMLTGCVSRYSTRTAQRDALVDEIHRFKGTPYVYGGATPSGADCSGFTMTVFKRFDIDMPHGAYSQSKMGKRIRRGNLKMGDLVFFSTGRKKRVNHVGIYLWDGKMAHASSTHGVVVVTWEGNSYWEKRYVCSRRIVDF</sequence>
<feature type="domain" description="NlpC/P60" evidence="7">
    <location>
        <begin position="43"/>
        <end position="166"/>
    </location>
</feature>
<protein>
    <submittedName>
        <fullName evidence="8">NlpC/P60 family protein</fullName>
    </submittedName>
</protein>
<name>A0A9D5KAF9_UNCW3</name>
<dbReference type="InterPro" id="IPR000064">
    <property type="entry name" value="NLP_P60_dom"/>
</dbReference>
<organism evidence="8 9">
    <name type="scientific">candidate division WOR-3 bacterium</name>
    <dbReference type="NCBI Taxonomy" id="2052148"/>
    <lineage>
        <taxon>Bacteria</taxon>
        <taxon>Bacteria division WOR-3</taxon>
    </lineage>
</organism>
<evidence type="ECO:0000256" key="4">
    <source>
        <dbReference type="ARBA" id="ARBA00022801"/>
    </source>
</evidence>
<keyword evidence="2" id="KW-0645">Protease</keyword>
<dbReference type="Gene3D" id="3.90.1720.10">
    <property type="entry name" value="endopeptidase domain like (from Nostoc punctiforme)"/>
    <property type="match status" value="1"/>
</dbReference>
<evidence type="ECO:0000256" key="3">
    <source>
        <dbReference type="ARBA" id="ARBA00022729"/>
    </source>
</evidence>
<dbReference type="GO" id="GO:0006508">
    <property type="term" value="P:proteolysis"/>
    <property type="evidence" value="ECO:0007669"/>
    <property type="project" value="UniProtKB-KW"/>
</dbReference>
<keyword evidence="6" id="KW-1133">Transmembrane helix</keyword>
<evidence type="ECO:0000256" key="5">
    <source>
        <dbReference type="ARBA" id="ARBA00022807"/>
    </source>
</evidence>
<feature type="transmembrane region" description="Helical" evidence="6">
    <location>
        <begin position="21"/>
        <end position="39"/>
    </location>
</feature>
<dbReference type="AlphaFoldDB" id="A0A9D5KAF9"/>
<evidence type="ECO:0000313" key="8">
    <source>
        <dbReference type="EMBL" id="MBD3365478.1"/>
    </source>
</evidence>
<evidence type="ECO:0000256" key="1">
    <source>
        <dbReference type="ARBA" id="ARBA00007074"/>
    </source>
</evidence>
<keyword evidence="6" id="KW-0812">Transmembrane</keyword>